<gene>
    <name evidence="1" type="ORF">ASR47_100188</name>
</gene>
<dbReference type="PATRIC" id="fig|1747903.4.peg.96"/>
<protein>
    <submittedName>
        <fullName evidence="1">Uncharacterized protein</fullName>
    </submittedName>
</protein>
<name>A0A1A7BSV1_9BURK</name>
<comment type="caution">
    <text evidence="1">The sequence shown here is derived from an EMBL/GenBank/DDBJ whole genome shotgun (WGS) entry which is preliminary data.</text>
</comment>
<sequence length="100" mass="10743">MKNDAAVRPQANQAPVRLSKGDFVTGLRKLLQVAARAGETSVDVRAATLHTDVGVYPARGHSMPTCCTVMYEEMLPGDEILLTPPGGKGPALLVRYKLPR</sequence>
<keyword evidence="2" id="KW-1185">Reference proteome</keyword>
<accession>A0A1A7BSV1</accession>
<reference evidence="1 2" key="1">
    <citation type="submission" date="2016-04" db="EMBL/GenBank/DDBJ databases">
        <title>Draft genome sequence of Janthinobacterium psychrotolerans sp. nov., isolated from freshwater sediments in Denmark.</title>
        <authorList>
            <person name="Gong X."/>
            <person name="Skrivergaard S."/>
            <person name="Korsgaard B.S."/>
            <person name="Schreiber L."/>
            <person name="Marshall I.P."/>
            <person name="Finster K."/>
            <person name="Schramm A."/>
        </authorList>
    </citation>
    <scope>NUCLEOTIDE SEQUENCE [LARGE SCALE GENOMIC DNA]</scope>
    <source>
        <strain evidence="1 2">S3-2</strain>
    </source>
</reference>
<organism evidence="1 2">
    <name type="scientific">Janthinobacterium psychrotolerans</name>
    <dbReference type="NCBI Taxonomy" id="1747903"/>
    <lineage>
        <taxon>Bacteria</taxon>
        <taxon>Pseudomonadati</taxon>
        <taxon>Pseudomonadota</taxon>
        <taxon>Betaproteobacteria</taxon>
        <taxon>Burkholderiales</taxon>
        <taxon>Oxalobacteraceae</taxon>
        <taxon>Janthinobacterium</taxon>
    </lineage>
</organism>
<dbReference type="EMBL" id="LOCQ01000062">
    <property type="protein sequence ID" value="OBV36616.1"/>
    <property type="molecule type" value="Genomic_DNA"/>
</dbReference>
<evidence type="ECO:0000313" key="2">
    <source>
        <dbReference type="Proteomes" id="UP000092713"/>
    </source>
</evidence>
<dbReference type="RefSeq" id="WP_065310417.1">
    <property type="nucleotide sequence ID" value="NZ_LOCQ01000062.1"/>
</dbReference>
<dbReference type="AlphaFoldDB" id="A0A1A7BSV1"/>
<dbReference type="OrthoDB" id="1550740at2"/>
<dbReference type="Proteomes" id="UP000092713">
    <property type="component" value="Unassembled WGS sequence"/>
</dbReference>
<evidence type="ECO:0000313" key="1">
    <source>
        <dbReference type="EMBL" id="OBV36616.1"/>
    </source>
</evidence>
<proteinExistence type="predicted"/>